<dbReference type="Proteomes" id="UP000272778">
    <property type="component" value="Unassembled WGS sequence"/>
</dbReference>
<proteinExistence type="predicted"/>
<dbReference type="GO" id="GO:0003700">
    <property type="term" value="F:DNA-binding transcription factor activity"/>
    <property type="evidence" value="ECO:0007669"/>
    <property type="project" value="InterPro"/>
</dbReference>
<dbReference type="EMBL" id="RQIS01000016">
    <property type="protein sequence ID" value="RQH03592.1"/>
    <property type="molecule type" value="Genomic_DNA"/>
</dbReference>
<organism evidence="3 4">
    <name type="scientific">Paraburkholderia dinghuensis</name>
    <dbReference type="NCBI Taxonomy" id="2305225"/>
    <lineage>
        <taxon>Bacteria</taxon>
        <taxon>Pseudomonadati</taxon>
        <taxon>Pseudomonadota</taxon>
        <taxon>Betaproteobacteria</taxon>
        <taxon>Burkholderiales</taxon>
        <taxon>Burkholderiaceae</taxon>
        <taxon>Paraburkholderia</taxon>
    </lineage>
</organism>
<dbReference type="InterPro" id="IPR036388">
    <property type="entry name" value="WH-like_DNA-bd_sf"/>
</dbReference>
<evidence type="ECO:0000313" key="3">
    <source>
        <dbReference type="EMBL" id="RQH03592.1"/>
    </source>
</evidence>
<dbReference type="OrthoDB" id="9791888at2"/>
<accession>A0A3N6N3W6</accession>
<dbReference type="AlphaFoldDB" id="A0A3N6N3W6"/>
<dbReference type="SMART" id="SM00418">
    <property type="entry name" value="HTH_ARSR"/>
    <property type="match status" value="1"/>
</dbReference>
<sequence>MDPDHLSVTFAALADPTRRAILARLAQGEATVGDLAVPFEMSAPAISKHLRVLARAGLITQGRDRQYRPCRIAPAPLKQAADWALQYRALWEQRLDQLDSYLQQLQQKPVKDARGKAAPKTTSKVSPPRTRKTRHHD</sequence>
<gene>
    <name evidence="3" type="ORF">D1Y85_20140</name>
</gene>
<dbReference type="Pfam" id="PF12840">
    <property type="entry name" value="HTH_20"/>
    <property type="match status" value="1"/>
</dbReference>
<dbReference type="InterPro" id="IPR036390">
    <property type="entry name" value="WH_DNA-bd_sf"/>
</dbReference>
<dbReference type="SUPFAM" id="SSF46785">
    <property type="entry name" value="Winged helix' DNA-binding domain"/>
    <property type="match status" value="1"/>
</dbReference>
<dbReference type="NCBIfam" id="NF033788">
    <property type="entry name" value="HTH_metalloreg"/>
    <property type="match status" value="1"/>
</dbReference>
<dbReference type="InterPro" id="IPR011991">
    <property type="entry name" value="ArsR-like_HTH"/>
</dbReference>
<feature type="region of interest" description="Disordered" evidence="1">
    <location>
        <begin position="106"/>
        <end position="137"/>
    </location>
</feature>
<dbReference type="Gene3D" id="1.10.10.10">
    <property type="entry name" value="Winged helix-like DNA-binding domain superfamily/Winged helix DNA-binding domain"/>
    <property type="match status" value="1"/>
</dbReference>
<comment type="caution">
    <text evidence="3">The sequence shown here is derived from an EMBL/GenBank/DDBJ whole genome shotgun (WGS) entry which is preliminary data.</text>
</comment>
<evidence type="ECO:0000259" key="2">
    <source>
        <dbReference type="PROSITE" id="PS50987"/>
    </source>
</evidence>
<keyword evidence="4" id="KW-1185">Reference proteome</keyword>
<dbReference type="InterPro" id="IPR001845">
    <property type="entry name" value="HTH_ArsR_DNA-bd_dom"/>
</dbReference>
<name>A0A3N6N3W6_9BURK</name>
<protein>
    <submittedName>
        <fullName evidence="3">Transcriptional regulator</fullName>
    </submittedName>
</protein>
<dbReference type="PRINTS" id="PR00778">
    <property type="entry name" value="HTHARSR"/>
</dbReference>
<dbReference type="CDD" id="cd00090">
    <property type="entry name" value="HTH_ARSR"/>
    <property type="match status" value="1"/>
</dbReference>
<evidence type="ECO:0000313" key="4">
    <source>
        <dbReference type="Proteomes" id="UP000272778"/>
    </source>
</evidence>
<reference evidence="3 4" key="1">
    <citation type="submission" date="2018-11" db="EMBL/GenBank/DDBJ databases">
        <title>Paraburkholderia sp. DHOA04, isolated from soil.</title>
        <authorList>
            <person name="Gao Z.-H."/>
            <person name="Qiu L.-H."/>
            <person name="Fu J.-C."/>
        </authorList>
    </citation>
    <scope>NUCLEOTIDE SEQUENCE [LARGE SCALE GENOMIC DNA]</scope>
    <source>
        <strain evidence="3 4">DHOA04</strain>
    </source>
</reference>
<evidence type="ECO:0000256" key="1">
    <source>
        <dbReference type="SAM" id="MobiDB-lite"/>
    </source>
</evidence>
<dbReference type="RefSeq" id="WP_124152845.1">
    <property type="nucleotide sequence ID" value="NZ_RQIS01000016.1"/>
</dbReference>
<feature type="domain" description="HTH arsR-type" evidence="2">
    <location>
        <begin position="1"/>
        <end position="92"/>
    </location>
</feature>
<dbReference type="PANTHER" id="PTHR38600">
    <property type="entry name" value="TRANSCRIPTIONAL REGULATORY PROTEIN"/>
    <property type="match status" value="1"/>
</dbReference>
<dbReference type="PROSITE" id="PS50987">
    <property type="entry name" value="HTH_ARSR_2"/>
    <property type="match status" value="1"/>
</dbReference>
<dbReference type="PANTHER" id="PTHR38600:SF2">
    <property type="entry name" value="SLL0088 PROTEIN"/>
    <property type="match status" value="1"/>
</dbReference>